<dbReference type="SMART" id="SM00202">
    <property type="entry name" value="SR"/>
    <property type="match status" value="4"/>
</dbReference>
<evidence type="ECO:0000256" key="6">
    <source>
        <dbReference type="ARBA" id="ARBA00023180"/>
    </source>
</evidence>
<evidence type="ECO:0000313" key="10">
    <source>
        <dbReference type="Proteomes" id="UP001314229"/>
    </source>
</evidence>
<reference evidence="9 10" key="1">
    <citation type="submission" date="2024-01" db="EMBL/GenBank/DDBJ databases">
        <authorList>
            <person name="Alioto T."/>
            <person name="Alioto T."/>
            <person name="Gomez Garrido J."/>
        </authorList>
    </citation>
    <scope>NUCLEOTIDE SEQUENCE [LARGE SCALE GENOMIC DNA]</scope>
</reference>
<dbReference type="Gene3D" id="3.10.250.10">
    <property type="entry name" value="SRCR-like domain"/>
    <property type="match status" value="4"/>
</dbReference>
<feature type="disulfide bond" evidence="7">
    <location>
        <begin position="72"/>
        <end position="82"/>
    </location>
</feature>
<feature type="non-terminal residue" evidence="9">
    <location>
        <position position="422"/>
    </location>
</feature>
<evidence type="ECO:0000256" key="2">
    <source>
        <dbReference type="ARBA" id="ARBA00022525"/>
    </source>
</evidence>
<dbReference type="GO" id="GO:0031638">
    <property type="term" value="P:zymogen activation"/>
    <property type="evidence" value="ECO:0007669"/>
    <property type="project" value="TreeGrafter"/>
</dbReference>
<feature type="disulfide bond" evidence="7">
    <location>
        <begin position="28"/>
        <end position="92"/>
    </location>
</feature>
<dbReference type="Pfam" id="PF00530">
    <property type="entry name" value="SRCR"/>
    <property type="match status" value="4"/>
</dbReference>
<keyword evidence="2" id="KW-0964">Secreted</keyword>
<feature type="disulfide bond" evidence="7">
    <location>
        <begin position="177"/>
        <end position="187"/>
    </location>
</feature>
<keyword evidence="6" id="KW-0325">Glycoprotein</keyword>
<dbReference type="PANTHER" id="PTHR48071:SF15">
    <property type="entry name" value="SRCR DOMAIN-CONTAINING PROTEIN"/>
    <property type="match status" value="1"/>
</dbReference>
<feature type="domain" description="SRCR" evidence="8">
    <location>
        <begin position="107"/>
        <end position="208"/>
    </location>
</feature>
<keyword evidence="5 7" id="KW-1015">Disulfide bond</keyword>
<feature type="disulfide bond" evidence="7">
    <location>
        <begin position="41"/>
        <end position="102"/>
    </location>
</feature>
<dbReference type="PANTHER" id="PTHR48071">
    <property type="entry name" value="SRCR DOMAIN-CONTAINING PROTEIN"/>
    <property type="match status" value="1"/>
</dbReference>
<feature type="domain" description="SRCR" evidence="8">
    <location>
        <begin position="2"/>
        <end position="103"/>
    </location>
</feature>
<evidence type="ECO:0000256" key="3">
    <source>
        <dbReference type="ARBA" id="ARBA00022729"/>
    </source>
</evidence>
<protein>
    <submittedName>
        <fullName evidence="9">Deleted in malignant brain tumors 1 protein isoform X1</fullName>
    </submittedName>
</protein>
<comment type="subcellular location">
    <subcellularLocation>
        <location evidence="1">Secreted</location>
    </subcellularLocation>
</comment>
<feature type="disulfide bond" evidence="7">
    <location>
        <begin position="133"/>
        <end position="197"/>
    </location>
</feature>
<dbReference type="PRINTS" id="PR00258">
    <property type="entry name" value="SPERACTRCPTR"/>
</dbReference>
<comment type="caution">
    <text evidence="9">The sequence shown here is derived from an EMBL/GenBank/DDBJ whole genome shotgun (WGS) entry which is preliminary data.</text>
</comment>
<feature type="disulfide bond" evidence="7">
    <location>
        <begin position="385"/>
        <end position="395"/>
    </location>
</feature>
<feature type="disulfide bond" evidence="7">
    <location>
        <begin position="354"/>
        <end position="415"/>
    </location>
</feature>
<organism evidence="9 10">
    <name type="scientific">Scomber scombrus</name>
    <name type="common">Atlantic mackerel</name>
    <name type="synonym">Scomber vernalis</name>
    <dbReference type="NCBI Taxonomy" id="13677"/>
    <lineage>
        <taxon>Eukaryota</taxon>
        <taxon>Metazoa</taxon>
        <taxon>Chordata</taxon>
        <taxon>Craniata</taxon>
        <taxon>Vertebrata</taxon>
        <taxon>Euteleostomi</taxon>
        <taxon>Actinopterygii</taxon>
        <taxon>Neopterygii</taxon>
        <taxon>Teleostei</taxon>
        <taxon>Neoteleostei</taxon>
        <taxon>Acanthomorphata</taxon>
        <taxon>Pelagiaria</taxon>
        <taxon>Scombriformes</taxon>
        <taxon>Scombridae</taxon>
        <taxon>Scomber</taxon>
    </lineage>
</organism>
<dbReference type="AlphaFoldDB" id="A0AAV1QJN4"/>
<accession>A0AAV1QJN4</accession>
<keyword evidence="4" id="KW-0677">Repeat</keyword>
<dbReference type="FunFam" id="3.10.250.10:FF:000002">
    <property type="entry name" value="Scavenger receptor cysteine-rich type 1 protein M130"/>
    <property type="match status" value="1"/>
</dbReference>
<evidence type="ECO:0000256" key="7">
    <source>
        <dbReference type="PROSITE-ProRule" id="PRU00196"/>
    </source>
</evidence>
<dbReference type="FunFam" id="3.10.250.10:FF:000006">
    <property type="entry name" value="neurotrypsin isoform X2"/>
    <property type="match status" value="2"/>
</dbReference>
<dbReference type="GO" id="GO:0005886">
    <property type="term" value="C:plasma membrane"/>
    <property type="evidence" value="ECO:0007669"/>
    <property type="project" value="TreeGrafter"/>
</dbReference>
<feature type="disulfide bond" evidence="7">
    <location>
        <begin position="236"/>
        <end position="300"/>
    </location>
</feature>
<name>A0AAV1QJN4_SCOSC</name>
<feature type="domain" description="SRCR" evidence="8">
    <location>
        <begin position="210"/>
        <end position="311"/>
    </location>
</feature>
<dbReference type="GO" id="GO:0005615">
    <property type="term" value="C:extracellular space"/>
    <property type="evidence" value="ECO:0007669"/>
    <property type="project" value="TreeGrafter"/>
</dbReference>
<dbReference type="PROSITE" id="PS50287">
    <property type="entry name" value="SRCR_2"/>
    <property type="match status" value="4"/>
</dbReference>
<feature type="disulfide bond" evidence="7">
    <location>
        <begin position="280"/>
        <end position="290"/>
    </location>
</feature>
<keyword evidence="3" id="KW-0732">Signal</keyword>
<evidence type="ECO:0000256" key="4">
    <source>
        <dbReference type="ARBA" id="ARBA00022737"/>
    </source>
</evidence>
<gene>
    <name evidence="9" type="ORF">FSCOSCO3_A034142</name>
</gene>
<feature type="domain" description="SRCR" evidence="8">
    <location>
        <begin position="315"/>
        <end position="416"/>
    </location>
</feature>
<evidence type="ECO:0000256" key="1">
    <source>
        <dbReference type="ARBA" id="ARBA00004613"/>
    </source>
</evidence>
<feature type="disulfide bond" evidence="7">
    <location>
        <begin position="249"/>
        <end position="310"/>
    </location>
</feature>
<dbReference type="Proteomes" id="UP001314229">
    <property type="component" value="Unassembled WGS sequence"/>
</dbReference>
<dbReference type="SUPFAM" id="SSF56487">
    <property type="entry name" value="SRCR-like"/>
    <property type="match status" value="4"/>
</dbReference>
<evidence type="ECO:0000259" key="8">
    <source>
        <dbReference type="PROSITE" id="PS50287"/>
    </source>
</evidence>
<dbReference type="PROSITE" id="PS00420">
    <property type="entry name" value="SRCR_1"/>
    <property type="match status" value="3"/>
</dbReference>
<evidence type="ECO:0000256" key="5">
    <source>
        <dbReference type="ARBA" id="ARBA00023157"/>
    </source>
</evidence>
<evidence type="ECO:0000313" key="9">
    <source>
        <dbReference type="EMBL" id="CAK6983345.1"/>
    </source>
</evidence>
<dbReference type="GO" id="GO:0004252">
    <property type="term" value="F:serine-type endopeptidase activity"/>
    <property type="evidence" value="ECO:0007669"/>
    <property type="project" value="TreeGrafter"/>
</dbReference>
<feature type="non-terminal residue" evidence="9">
    <location>
        <position position="1"/>
    </location>
</feature>
<dbReference type="EMBL" id="CAWUFR010001278">
    <property type="protein sequence ID" value="CAK6983345.1"/>
    <property type="molecule type" value="Genomic_DNA"/>
</dbReference>
<sequence>DVRITGSGSTRCSGRVEIYHNNTWGTVCDDSWDLQDVQVVCRQLGCGPLLSVPQSAHFGEGTGQIWLDDVSCSGSEKSLTECQHNGFGTHNCGHNKDAGVNCLGQQIRLAGSGSTQCSGRVEVYHNNAWGTVCDDGWDLNDAKVVCRQLGCGTSLSAPGSAHFGQGTGQIWLDDVSCSGSEKSLTECQHRGFGTHDCGHGEDAGVVCSGVRLAGSGSTQCSGRVEIYYDNTWGTVCDDDWDLQDAEVVCRELNCGTAVNAPQSAHFGEGTGQIWLDDVRCSGREMSLTKCQHRGFGIEDCGHGEDASVVCSDGQIRLAGSGSTQCSGRVEVFYNNTWGTVCDDDWDLQDAEVVCRQLGCGTSLSAPQSAHFGQGTGQIWLDDVSCSGSEKSLTECQHRGFGTHNCGHGEDAGVICSGEKTES</sequence>
<feature type="disulfide bond" evidence="7">
    <location>
        <begin position="146"/>
        <end position="207"/>
    </location>
</feature>
<proteinExistence type="predicted"/>
<feature type="disulfide bond" evidence="7">
    <location>
        <begin position="341"/>
        <end position="405"/>
    </location>
</feature>
<dbReference type="InterPro" id="IPR036772">
    <property type="entry name" value="SRCR-like_dom_sf"/>
</dbReference>
<dbReference type="InterPro" id="IPR001190">
    <property type="entry name" value="SRCR"/>
</dbReference>
<dbReference type="FunFam" id="3.10.250.10:FF:000003">
    <property type="entry name" value="Deleted in malignant brain tumors 1"/>
    <property type="match status" value="1"/>
</dbReference>
<keyword evidence="10" id="KW-1185">Reference proteome</keyword>